<organism evidence="1 2">
    <name type="scientific">Kingella pumchi</name>
    <dbReference type="NCBI Taxonomy" id="2779506"/>
    <lineage>
        <taxon>Bacteria</taxon>
        <taxon>Pseudomonadati</taxon>
        <taxon>Pseudomonadota</taxon>
        <taxon>Betaproteobacteria</taxon>
        <taxon>Neisseriales</taxon>
        <taxon>Neisseriaceae</taxon>
        <taxon>Kingella</taxon>
    </lineage>
</organism>
<dbReference type="NCBIfam" id="TIGR02594">
    <property type="entry name" value="TIGR02594 family protein"/>
    <property type="match status" value="1"/>
</dbReference>
<protein>
    <submittedName>
        <fullName evidence="1">TIGR02594 family protein</fullName>
    </submittedName>
</protein>
<dbReference type="RefSeq" id="WP_238748214.1">
    <property type="nucleotide sequence ID" value="NZ_JAKOOW010000033.1"/>
</dbReference>
<dbReference type="Proteomes" id="UP001298424">
    <property type="component" value="Unassembled WGS sequence"/>
</dbReference>
<name>A0ABS9NPH6_9NEIS</name>
<keyword evidence="2" id="KW-1185">Reference proteome</keyword>
<dbReference type="InterPro" id="IPR013423">
    <property type="entry name" value="CHP02594"/>
</dbReference>
<proteinExistence type="predicted"/>
<comment type="caution">
    <text evidence="1">The sequence shown here is derived from an EMBL/GenBank/DDBJ whole genome shotgun (WGS) entry which is preliminary data.</text>
</comment>
<reference evidence="1 2" key="1">
    <citation type="submission" date="2022-02" db="EMBL/GenBank/DDBJ databases">
        <title>Genome sequence data of Kingella unionensis sp. nov. strain CICC 24913 (CCUG 75125).</title>
        <authorList>
            <person name="Xiao M."/>
        </authorList>
    </citation>
    <scope>NUCLEOTIDE SEQUENCE [LARGE SCALE GENOMIC DNA]</scope>
    <source>
        <strain evidence="1 2">CICC 24913</strain>
    </source>
</reference>
<evidence type="ECO:0000313" key="2">
    <source>
        <dbReference type="Proteomes" id="UP001298424"/>
    </source>
</evidence>
<evidence type="ECO:0000313" key="1">
    <source>
        <dbReference type="EMBL" id="MCG6504689.1"/>
    </source>
</evidence>
<sequence>MKELPWMHHLKTHLGLAEIPGKAHNPTLLQWLRDMGQYSKESKAWWADDETPWCGLAVGHALGSSGRFVVPHWFRAKAWADSSAMTKLDKPAYGCIATKTRKGGGHVFFVAGRDKQGRLLGLGGNQGNRVSIIPFAESELDGFWWPSKWENGQCVKSVPAPERYRLPVTDATGRIGESEA</sequence>
<accession>A0ABS9NPH6</accession>
<gene>
    <name evidence="1" type="ORF">MB824_09290</name>
</gene>
<dbReference type="EMBL" id="JAKOOW010000033">
    <property type="protein sequence ID" value="MCG6504689.1"/>
    <property type="molecule type" value="Genomic_DNA"/>
</dbReference>